<keyword evidence="5" id="KW-1185">Reference proteome</keyword>
<evidence type="ECO:0000256" key="2">
    <source>
        <dbReference type="ARBA" id="ARBA00023002"/>
    </source>
</evidence>
<evidence type="ECO:0000313" key="5">
    <source>
        <dbReference type="Proteomes" id="UP000540787"/>
    </source>
</evidence>
<comment type="caution">
    <text evidence="4">The sequence shown here is derived from an EMBL/GenBank/DDBJ whole genome shotgun (WGS) entry which is preliminary data.</text>
</comment>
<dbReference type="EMBL" id="JACHBX010000001">
    <property type="protein sequence ID" value="MBB6133719.1"/>
    <property type="molecule type" value="Genomic_DNA"/>
</dbReference>
<keyword evidence="2" id="KW-0560">Oxidoreductase</keyword>
<dbReference type="Proteomes" id="UP000540787">
    <property type="component" value="Unassembled WGS sequence"/>
</dbReference>
<protein>
    <recommendedName>
        <fullName evidence="3">FMN hydroxy acid dehydrogenase domain-containing protein</fullName>
    </recommendedName>
</protein>
<dbReference type="InterPro" id="IPR000262">
    <property type="entry name" value="FMN-dep_DH"/>
</dbReference>
<dbReference type="Pfam" id="PF01070">
    <property type="entry name" value="FMN_dh"/>
    <property type="match status" value="1"/>
</dbReference>
<dbReference type="Gene3D" id="3.20.20.70">
    <property type="entry name" value="Aldolase class I"/>
    <property type="match status" value="1"/>
</dbReference>
<dbReference type="InterPro" id="IPR037396">
    <property type="entry name" value="FMN_HAD"/>
</dbReference>
<evidence type="ECO:0000313" key="4">
    <source>
        <dbReference type="EMBL" id="MBB6133719.1"/>
    </source>
</evidence>
<name>A0A7W9WZJ1_9BURK</name>
<comment type="cofactor">
    <cofactor evidence="1">
        <name>FMN</name>
        <dbReference type="ChEBI" id="CHEBI:58210"/>
    </cofactor>
</comment>
<dbReference type="SUPFAM" id="SSF51395">
    <property type="entry name" value="FMN-linked oxidoreductases"/>
    <property type="match status" value="1"/>
</dbReference>
<sequence>MTTAITAGSAPTAAAPRQAAIALPARLCRLRCLDDFEGAARRHLPRPVFGYIAMAAETRRSFDDNRSAFDDYRFVPRVLNDVSVRSTATTLFGRDYAAPFGIAPLGLSALSAYRGDLVLARAAAHAAIPMIMSGSSLIPLETVASAQPDAWFQAYLPGDVPDITALIERIGNAGFRHLVITVDTPVAPNPDNFARAGFSSPLRPSLGLAWPGRASRIHAGCSGPSCARWSGMACPISRTILRSGARRSCRLRSPGALPAART</sequence>
<dbReference type="PROSITE" id="PS51349">
    <property type="entry name" value="FMN_HYDROXY_ACID_DH_2"/>
    <property type="match status" value="1"/>
</dbReference>
<gene>
    <name evidence="4" type="ORF">HD842_001830</name>
</gene>
<feature type="domain" description="FMN hydroxy acid dehydrogenase" evidence="3">
    <location>
        <begin position="25"/>
        <end position="262"/>
    </location>
</feature>
<proteinExistence type="predicted"/>
<evidence type="ECO:0000256" key="1">
    <source>
        <dbReference type="ARBA" id="ARBA00001917"/>
    </source>
</evidence>
<accession>A0A7W9WZJ1</accession>
<organism evidence="4 5">
    <name type="scientific">Massilia aurea</name>
    <dbReference type="NCBI Taxonomy" id="373040"/>
    <lineage>
        <taxon>Bacteria</taxon>
        <taxon>Pseudomonadati</taxon>
        <taxon>Pseudomonadota</taxon>
        <taxon>Betaproteobacteria</taxon>
        <taxon>Burkholderiales</taxon>
        <taxon>Oxalobacteraceae</taxon>
        <taxon>Telluria group</taxon>
        <taxon>Massilia</taxon>
    </lineage>
</organism>
<reference evidence="4 5" key="1">
    <citation type="submission" date="2020-08" db="EMBL/GenBank/DDBJ databases">
        <title>The Agave Microbiome: Exploring the role of microbial communities in plant adaptations to desert environments.</title>
        <authorList>
            <person name="Partida-Martinez L.P."/>
        </authorList>
    </citation>
    <scope>NUCLEOTIDE SEQUENCE [LARGE SCALE GENOMIC DNA]</scope>
    <source>
        <strain evidence="4 5">AT3.2</strain>
    </source>
</reference>
<dbReference type="AlphaFoldDB" id="A0A7W9WZJ1"/>
<dbReference type="GO" id="GO:0016491">
    <property type="term" value="F:oxidoreductase activity"/>
    <property type="evidence" value="ECO:0007669"/>
    <property type="project" value="UniProtKB-KW"/>
</dbReference>
<dbReference type="PANTHER" id="PTHR10578">
    <property type="entry name" value="S -2-HYDROXY-ACID OXIDASE-RELATED"/>
    <property type="match status" value="1"/>
</dbReference>
<dbReference type="PANTHER" id="PTHR10578:SF143">
    <property type="entry name" value="FMN-DEPENDENT ALPHA-HYDROXY ACID DEHYDROGENASE PB1A11.03"/>
    <property type="match status" value="1"/>
</dbReference>
<dbReference type="InterPro" id="IPR013785">
    <property type="entry name" value="Aldolase_TIM"/>
</dbReference>
<evidence type="ECO:0000259" key="3">
    <source>
        <dbReference type="PROSITE" id="PS51349"/>
    </source>
</evidence>